<dbReference type="EMBL" id="CP008822">
    <property type="protein sequence ID" value="AIM27086.1"/>
    <property type="molecule type" value="Genomic_DNA"/>
</dbReference>
<evidence type="ECO:0000313" key="8">
    <source>
        <dbReference type="Proteomes" id="UP000056255"/>
    </source>
</evidence>
<evidence type="ECO:0000313" key="2">
    <source>
        <dbReference type="EMBL" id="AKV73999.1"/>
    </source>
</evidence>
<evidence type="ECO:0000313" key="5">
    <source>
        <dbReference type="EMBL" id="AKV80736.1"/>
    </source>
</evidence>
<organism evidence="1 7">
    <name type="scientific">Metallosphaera sedula</name>
    <dbReference type="NCBI Taxonomy" id="43687"/>
    <lineage>
        <taxon>Archaea</taxon>
        <taxon>Thermoproteota</taxon>
        <taxon>Thermoprotei</taxon>
        <taxon>Sulfolobales</taxon>
        <taxon>Sulfolobaceae</taxon>
        <taxon>Metallosphaera</taxon>
    </lineage>
</organism>
<dbReference type="EMBL" id="CP012173">
    <property type="protein sequence ID" value="AKV76238.1"/>
    <property type="molecule type" value="Genomic_DNA"/>
</dbReference>
<dbReference type="EMBL" id="CP012174">
    <property type="protein sequence ID" value="AKV78491.1"/>
    <property type="molecule type" value="Genomic_DNA"/>
</dbReference>
<evidence type="ECO:0000313" key="7">
    <source>
        <dbReference type="Proteomes" id="UP000029084"/>
    </source>
</evidence>
<dbReference type="OrthoDB" id="40750at2157"/>
<reference evidence="9 10" key="2">
    <citation type="journal article" date="2015" name="Genome Announc.">
        <title>Complete Genome Sequences of Evolved Arsenate-Resistant Metallosphaera sedula Strains.</title>
        <authorList>
            <person name="Ai C."/>
            <person name="McCarthy S."/>
            <person name="Schackwitz W."/>
            <person name="Martin J."/>
            <person name="Lipzen A."/>
            <person name="Blum P."/>
        </authorList>
    </citation>
    <scope>NUCLEOTIDE SEQUENCE [LARGE SCALE GENOMIC DNA]</scope>
    <source>
        <strain evidence="4 10">ARS120-1</strain>
        <strain evidence="5 9">ARS120-2</strain>
        <strain evidence="2 12">ARS50-1</strain>
        <strain evidence="3 11">ARS50-2</strain>
    </source>
</reference>
<evidence type="ECO:0000313" key="11">
    <source>
        <dbReference type="Proteomes" id="UP000062475"/>
    </source>
</evidence>
<reference evidence="1 7" key="1">
    <citation type="journal article" date="2014" name="J. Bacteriol.">
        <title>Role of an Archaeal PitA Transporter in the Copper and Arsenic Resistance of Metallosphaera sedula, an Extreme Thermoacidophile.</title>
        <authorList>
            <person name="McCarthy S."/>
            <person name="Ai C."/>
            <person name="Wheaton G."/>
            <person name="Tevatia R."/>
            <person name="Eckrich V."/>
            <person name="Kelly R."/>
            <person name="Blum P."/>
        </authorList>
    </citation>
    <scope>NUCLEOTIDE SEQUENCE [LARGE SCALE GENOMIC DNA]</scope>
    <source>
        <strain evidence="1 7">CuR1</strain>
    </source>
</reference>
<sequence>MGEDLDLIEALSHVIEPESGVPAVKLGLLRIERSEKLRIIYTPPSPFVPPILVIKVAMDIARRIQGAEVIVERYFLGKEINERIKRLGNNGSI</sequence>
<evidence type="ECO:0008006" key="13">
    <source>
        <dbReference type="Google" id="ProtNLM"/>
    </source>
</evidence>
<name>A0A088E473_9CREN</name>
<evidence type="ECO:0000313" key="10">
    <source>
        <dbReference type="Proteomes" id="UP000062398"/>
    </source>
</evidence>
<accession>A0A088E473</accession>
<dbReference type="PATRIC" id="fig|43687.5.peg.957"/>
<reference evidence="6 8" key="3">
    <citation type="submission" date="2015-07" db="EMBL/GenBank/DDBJ databases">
        <title>Physiological, transcriptional responses and genome re-sequencing of acid resistant extremely thermoacidophilic Metallosphaera sedula SARC-M1.</title>
        <authorList>
            <person name="Ai C."/>
            <person name="McCarthy S."/>
            <person name="Eckrich V."/>
            <person name="Rudrappa D."/>
            <person name="Qiu G."/>
            <person name="Blum P."/>
        </authorList>
    </citation>
    <scope>NUCLEOTIDE SEQUENCE [LARGE SCALE GENOMIC DNA]</scope>
    <source>
        <strain evidence="6 8">SARC-M1</strain>
    </source>
</reference>
<evidence type="ECO:0000313" key="6">
    <source>
        <dbReference type="EMBL" id="AKV82978.1"/>
    </source>
</evidence>
<dbReference type="GeneID" id="91755393"/>
<proteinExistence type="predicted"/>
<evidence type="ECO:0000313" key="4">
    <source>
        <dbReference type="EMBL" id="AKV78491.1"/>
    </source>
</evidence>
<dbReference type="AlphaFoldDB" id="A0A088E473"/>
<dbReference type="Proteomes" id="UP000061362">
    <property type="component" value="Chromosome"/>
</dbReference>
<dbReference type="EMBL" id="CP012172">
    <property type="protein sequence ID" value="AKV73999.1"/>
    <property type="molecule type" value="Genomic_DNA"/>
</dbReference>
<evidence type="ECO:0000313" key="12">
    <source>
        <dbReference type="Proteomes" id="UP000068832"/>
    </source>
</evidence>
<dbReference type="Proteomes" id="UP000029084">
    <property type="component" value="Chromosome"/>
</dbReference>
<dbReference type="Proteomes" id="UP000068832">
    <property type="component" value="Chromosome"/>
</dbReference>
<dbReference type="Proteomes" id="UP000062475">
    <property type="component" value="Chromosome"/>
</dbReference>
<dbReference type="RefSeq" id="WP_012020887.1">
    <property type="nucleotide sequence ID" value="NZ_CP008822.1"/>
</dbReference>
<protein>
    <recommendedName>
        <fullName evidence="13">MIP18 family-like domain-containing protein</fullName>
    </recommendedName>
</protein>
<gene>
    <name evidence="1" type="ORF">HA72_0928</name>
    <name evidence="2" type="ORF">MsedA_0944</name>
    <name evidence="3" type="ORF">MsedB_0945</name>
    <name evidence="4" type="ORF">MsedC_0944</name>
    <name evidence="5" type="ORF">MsedD_0945</name>
    <name evidence="6" type="ORF">MsedE_0945</name>
</gene>
<dbReference type="Proteomes" id="UP000062398">
    <property type="component" value="Chromosome"/>
</dbReference>
<evidence type="ECO:0000313" key="3">
    <source>
        <dbReference type="EMBL" id="AKV76238.1"/>
    </source>
</evidence>
<dbReference type="EMBL" id="CP012175">
    <property type="protein sequence ID" value="AKV80736.1"/>
    <property type="molecule type" value="Genomic_DNA"/>
</dbReference>
<dbReference type="Proteomes" id="UP000056255">
    <property type="component" value="Chromosome"/>
</dbReference>
<dbReference type="EMBL" id="CP012176">
    <property type="protein sequence ID" value="AKV82978.1"/>
    <property type="molecule type" value="Genomic_DNA"/>
</dbReference>
<evidence type="ECO:0000313" key="1">
    <source>
        <dbReference type="EMBL" id="AIM27086.1"/>
    </source>
</evidence>
<evidence type="ECO:0000313" key="9">
    <source>
        <dbReference type="Proteomes" id="UP000061362"/>
    </source>
</evidence>